<proteinExistence type="predicted"/>
<comment type="caution">
    <text evidence="1">The sequence shown here is derived from an EMBL/GenBank/DDBJ whole genome shotgun (WGS) entry which is preliminary data.</text>
</comment>
<gene>
    <name evidence="1" type="ORF">QO011_001006</name>
</gene>
<evidence type="ECO:0000313" key="2">
    <source>
        <dbReference type="Proteomes" id="UP001242480"/>
    </source>
</evidence>
<dbReference type="EMBL" id="JAUSVX010000001">
    <property type="protein sequence ID" value="MDQ0468011.1"/>
    <property type="molecule type" value="Genomic_DNA"/>
</dbReference>
<evidence type="ECO:0000313" key="1">
    <source>
        <dbReference type="EMBL" id="MDQ0468011.1"/>
    </source>
</evidence>
<protein>
    <submittedName>
        <fullName evidence="1">Uncharacterized protein</fullName>
    </submittedName>
</protein>
<sequence>MTEQQQQRWAVFGPLDELLLAGEFPDEAAVWRAYLGRSNSDEEVEHAKALGLRAAAIIVREVDPKPER</sequence>
<dbReference type="RefSeq" id="WP_307268497.1">
    <property type="nucleotide sequence ID" value="NZ_JAUSVX010000001.1"/>
</dbReference>
<accession>A0ABU0J174</accession>
<organism evidence="1 2">
    <name type="scientific">Labrys wisconsinensis</name>
    <dbReference type="NCBI Taxonomy" id="425677"/>
    <lineage>
        <taxon>Bacteria</taxon>
        <taxon>Pseudomonadati</taxon>
        <taxon>Pseudomonadota</taxon>
        <taxon>Alphaproteobacteria</taxon>
        <taxon>Hyphomicrobiales</taxon>
        <taxon>Xanthobacteraceae</taxon>
        <taxon>Labrys</taxon>
    </lineage>
</organism>
<dbReference type="Proteomes" id="UP001242480">
    <property type="component" value="Unassembled WGS sequence"/>
</dbReference>
<name>A0ABU0J174_9HYPH</name>
<keyword evidence="2" id="KW-1185">Reference proteome</keyword>
<reference evidence="1 2" key="1">
    <citation type="submission" date="2023-07" db="EMBL/GenBank/DDBJ databases">
        <title>Genomic Encyclopedia of Type Strains, Phase IV (KMG-IV): sequencing the most valuable type-strain genomes for metagenomic binning, comparative biology and taxonomic classification.</title>
        <authorList>
            <person name="Goeker M."/>
        </authorList>
    </citation>
    <scope>NUCLEOTIDE SEQUENCE [LARGE SCALE GENOMIC DNA]</scope>
    <source>
        <strain evidence="1 2">DSM 19619</strain>
    </source>
</reference>